<reference evidence="4 5" key="1">
    <citation type="submission" date="2020-11" db="EMBL/GenBank/DDBJ databases">
        <authorList>
            <person name="Kim M.K."/>
        </authorList>
    </citation>
    <scope>NUCLEOTIDE SEQUENCE [LARGE SCALE GENOMIC DNA]</scope>
    <source>
        <strain evidence="4 5">BT683</strain>
    </source>
</reference>
<name>A0ABS0IMQ4_9BACT</name>
<proteinExistence type="predicted"/>
<dbReference type="RefSeq" id="WP_196283427.1">
    <property type="nucleotide sequence ID" value="NZ_JADQDQ010000009.1"/>
</dbReference>
<dbReference type="SUPFAM" id="SSF48452">
    <property type="entry name" value="TPR-like"/>
    <property type="match status" value="1"/>
</dbReference>
<dbReference type="PANTHER" id="PTHR45831">
    <property type="entry name" value="LD24721P"/>
    <property type="match status" value="1"/>
</dbReference>
<accession>A0ABS0IMQ4</accession>
<comment type="caution">
    <text evidence="4">The sequence shown here is derived from an EMBL/GenBank/DDBJ whole genome shotgun (WGS) entry which is preliminary data.</text>
</comment>
<protein>
    <submittedName>
        <fullName evidence="4">Tetratricopeptide repeat protein</fullName>
    </submittedName>
</protein>
<dbReference type="Gene3D" id="1.25.40.10">
    <property type="entry name" value="Tetratricopeptide repeat domain"/>
    <property type="match status" value="1"/>
</dbReference>
<dbReference type="SMART" id="SM00028">
    <property type="entry name" value="TPR"/>
    <property type="match status" value="3"/>
</dbReference>
<keyword evidence="5" id="KW-1185">Reference proteome</keyword>
<dbReference type="Pfam" id="PF13432">
    <property type="entry name" value="TPR_16"/>
    <property type="match status" value="1"/>
</dbReference>
<dbReference type="InterPro" id="IPR011990">
    <property type="entry name" value="TPR-like_helical_dom_sf"/>
</dbReference>
<evidence type="ECO:0000256" key="2">
    <source>
        <dbReference type="ARBA" id="ARBA00022803"/>
    </source>
</evidence>
<keyword evidence="1" id="KW-0677">Repeat</keyword>
<evidence type="ECO:0000256" key="1">
    <source>
        <dbReference type="ARBA" id="ARBA00022737"/>
    </source>
</evidence>
<evidence type="ECO:0000313" key="4">
    <source>
        <dbReference type="EMBL" id="MBF9239075.1"/>
    </source>
</evidence>
<gene>
    <name evidence="4" type="ORF">I2I05_16855</name>
</gene>
<keyword evidence="2 3" id="KW-0802">TPR repeat</keyword>
<dbReference type="PANTHER" id="PTHR45831:SF2">
    <property type="entry name" value="LD24721P"/>
    <property type="match status" value="1"/>
</dbReference>
<sequence>MLDELFARLRLATAPAEIEVLQDGIWQLWLTTDNVAIDKAMEEGLRALQAEDYTRAIEYFTRIIQVNPSFAEAWNKRATAHYLRGEYRASLDDIRETLHREPRHFGALWGQAGMLRQLGDYARALRVLNRLSVICPHLPGLQKQLLEVREQLEEDGL</sequence>
<feature type="repeat" description="TPR" evidence="3">
    <location>
        <begin position="71"/>
        <end position="104"/>
    </location>
</feature>
<dbReference type="InterPro" id="IPR019734">
    <property type="entry name" value="TPR_rpt"/>
</dbReference>
<evidence type="ECO:0000256" key="3">
    <source>
        <dbReference type="PROSITE-ProRule" id="PRU00339"/>
    </source>
</evidence>
<dbReference type="PROSITE" id="PS50005">
    <property type="entry name" value="TPR"/>
    <property type="match status" value="2"/>
</dbReference>
<dbReference type="InterPro" id="IPR047150">
    <property type="entry name" value="SGT"/>
</dbReference>
<dbReference type="Proteomes" id="UP000597617">
    <property type="component" value="Unassembled WGS sequence"/>
</dbReference>
<feature type="repeat" description="TPR" evidence="3">
    <location>
        <begin position="37"/>
        <end position="70"/>
    </location>
</feature>
<evidence type="ECO:0000313" key="5">
    <source>
        <dbReference type="Proteomes" id="UP000597617"/>
    </source>
</evidence>
<organism evidence="4 5">
    <name type="scientific">Hymenobacter jeongseonensis</name>
    <dbReference type="NCBI Taxonomy" id="2791027"/>
    <lineage>
        <taxon>Bacteria</taxon>
        <taxon>Pseudomonadati</taxon>
        <taxon>Bacteroidota</taxon>
        <taxon>Cytophagia</taxon>
        <taxon>Cytophagales</taxon>
        <taxon>Hymenobacteraceae</taxon>
        <taxon>Hymenobacter</taxon>
    </lineage>
</organism>
<dbReference type="EMBL" id="JADQDQ010000009">
    <property type="protein sequence ID" value="MBF9239075.1"/>
    <property type="molecule type" value="Genomic_DNA"/>
</dbReference>